<protein>
    <recommendedName>
        <fullName evidence="3">DNA polymerase III delta N-terminal domain-containing protein</fullName>
    </recommendedName>
</protein>
<evidence type="ECO:0000313" key="1">
    <source>
        <dbReference type="EMBL" id="KKQ37652.1"/>
    </source>
</evidence>
<proteinExistence type="predicted"/>
<dbReference type="SUPFAM" id="SSF48019">
    <property type="entry name" value="post-AAA+ oligomerization domain-like"/>
    <property type="match status" value="1"/>
</dbReference>
<dbReference type="GO" id="GO:0003677">
    <property type="term" value="F:DNA binding"/>
    <property type="evidence" value="ECO:0007669"/>
    <property type="project" value="InterPro"/>
</dbReference>
<dbReference type="Gene3D" id="1.20.272.10">
    <property type="match status" value="1"/>
</dbReference>
<reference evidence="1 2" key="1">
    <citation type="journal article" date="2015" name="Nature">
        <title>rRNA introns, odd ribosomes, and small enigmatic genomes across a large radiation of phyla.</title>
        <authorList>
            <person name="Brown C.T."/>
            <person name="Hug L.A."/>
            <person name="Thomas B.C."/>
            <person name="Sharon I."/>
            <person name="Castelle C.J."/>
            <person name="Singh A."/>
            <person name="Wilkins M.J."/>
            <person name="Williams K.H."/>
            <person name="Banfield J.F."/>
        </authorList>
    </citation>
    <scope>NUCLEOTIDE SEQUENCE [LARGE SCALE GENOMIC DNA]</scope>
</reference>
<evidence type="ECO:0008006" key="3">
    <source>
        <dbReference type="Google" id="ProtNLM"/>
    </source>
</evidence>
<dbReference type="AlphaFoldDB" id="A0A0G0H6A8"/>
<sequence length="223" mass="26023">MKIIILHGDNIDAIDKRLMVFIKEANKRNWEIRRIDINKNIAEQFATQSLFKKEVLFLLDSPQKLTKKSLDWLNKSLANIAGTLITYSYTTLNKTLIKIFPKPDKIEEFKMPFLLWSFLASFYPGNRVNCLKILHKAADTISYEFIFAMLAKQLRDLYIFKVDPKNTGFGDWKKSKLSHQSLKFSEELIREIINEMAEIDIKVKSSQGNIQDLLDFLIISKLE</sequence>
<comment type="caution">
    <text evidence="1">The sequence shown here is derived from an EMBL/GenBank/DDBJ whole genome shotgun (WGS) entry which is preliminary data.</text>
</comment>
<name>A0A0G0H6A8_9BACT</name>
<gene>
    <name evidence="1" type="ORF">US53_C0013G0011</name>
</gene>
<evidence type="ECO:0000313" key="2">
    <source>
        <dbReference type="Proteomes" id="UP000034591"/>
    </source>
</evidence>
<dbReference type="Proteomes" id="UP000034591">
    <property type="component" value="Unassembled WGS sequence"/>
</dbReference>
<accession>A0A0G0H6A8</accession>
<dbReference type="InterPro" id="IPR008921">
    <property type="entry name" value="DNA_pol3_clamp-load_cplx_C"/>
</dbReference>
<dbReference type="GO" id="GO:0006260">
    <property type="term" value="P:DNA replication"/>
    <property type="evidence" value="ECO:0007669"/>
    <property type="project" value="InterPro"/>
</dbReference>
<dbReference type="EMBL" id="LBTI01000013">
    <property type="protein sequence ID" value="KKQ37652.1"/>
    <property type="molecule type" value="Genomic_DNA"/>
</dbReference>
<dbReference type="STRING" id="1618545.US53_C0013G0011"/>
<organism evidence="1 2">
    <name type="scientific">Candidatus Woesebacteria bacterium GW2011_GWA1_37_7</name>
    <dbReference type="NCBI Taxonomy" id="1618545"/>
    <lineage>
        <taxon>Bacteria</taxon>
        <taxon>Candidatus Woeseibacteriota</taxon>
    </lineage>
</organism>